<comment type="caution">
    <text evidence="2">The sequence shown here is derived from an EMBL/GenBank/DDBJ whole genome shotgun (WGS) entry which is preliminary data.</text>
</comment>
<gene>
    <name evidence="2" type="ORF">RM573_01115</name>
</gene>
<feature type="compositionally biased region" description="Basic and acidic residues" evidence="1">
    <location>
        <begin position="129"/>
        <end position="139"/>
    </location>
</feature>
<protein>
    <submittedName>
        <fullName evidence="2">Uncharacterized protein</fullName>
    </submittedName>
</protein>
<feature type="region of interest" description="Disordered" evidence="1">
    <location>
        <begin position="117"/>
        <end position="139"/>
    </location>
</feature>
<reference evidence="2 3" key="1">
    <citation type="submission" date="2023-09" db="EMBL/GenBank/DDBJ databases">
        <authorList>
            <person name="Rey-Velasco X."/>
        </authorList>
    </citation>
    <scope>NUCLEOTIDE SEQUENCE [LARGE SCALE GENOMIC DNA]</scope>
    <source>
        <strain evidence="2 3">W431</strain>
    </source>
</reference>
<keyword evidence="3" id="KW-1185">Reference proteome</keyword>
<evidence type="ECO:0000313" key="3">
    <source>
        <dbReference type="Proteomes" id="UP001266357"/>
    </source>
</evidence>
<sequence length="139" mass="15590">MQLFTITIHSNCFGKDIEDELLEEMAAHFHQEMKRLLKVHGVDSDLSVDTYWRKGSLIAEFLLTLQNVDIASVLTIAGSYKVVKEYKSLRENVVLIAGDIKKFSTKVGGVFVSAKDTHLSEGKPSPKSKKLEDKSDHKP</sequence>
<organism evidence="2 3">
    <name type="scientific">Thalassotalea castellviae</name>
    <dbReference type="NCBI Taxonomy" id="3075612"/>
    <lineage>
        <taxon>Bacteria</taxon>
        <taxon>Pseudomonadati</taxon>
        <taxon>Pseudomonadota</taxon>
        <taxon>Gammaproteobacteria</taxon>
        <taxon>Alteromonadales</taxon>
        <taxon>Colwelliaceae</taxon>
        <taxon>Thalassotalea</taxon>
    </lineage>
</organism>
<dbReference type="Proteomes" id="UP001266357">
    <property type="component" value="Unassembled WGS sequence"/>
</dbReference>
<dbReference type="RefSeq" id="WP_311575965.1">
    <property type="nucleotide sequence ID" value="NZ_JAVRIF010000001.1"/>
</dbReference>
<evidence type="ECO:0000313" key="2">
    <source>
        <dbReference type="EMBL" id="MDT0602190.1"/>
    </source>
</evidence>
<evidence type="ECO:0000256" key="1">
    <source>
        <dbReference type="SAM" id="MobiDB-lite"/>
    </source>
</evidence>
<proteinExistence type="predicted"/>
<dbReference type="EMBL" id="JAVRIF010000001">
    <property type="protein sequence ID" value="MDT0602190.1"/>
    <property type="molecule type" value="Genomic_DNA"/>
</dbReference>
<name>A0ABU2ZWY8_9GAMM</name>
<accession>A0ABU2ZWY8</accession>